<keyword evidence="3" id="KW-1185">Reference proteome</keyword>
<feature type="region of interest" description="Disordered" evidence="1">
    <location>
        <begin position="1"/>
        <end position="213"/>
    </location>
</feature>
<dbReference type="EMBL" id="KV878915">
    <property type="protein sequence ID" value="OJJ79753.1"/>
    <property type="molecule type" value="Genomic_DNA"/>
</dbReference>
<accession>A0A1L9V758</accession>
<sequence>MSWKSKSTDADAVLTHASPRGGSIHLEQRSRDSDRGRAGRGAADRRARRSREAELALLEESRGARGSARRGSSARRGDVDGAVLALLEERRAGRSSARRGSGARGGSGVEVVRRGRREGRVLALVDGRAGGSGGRGGRGRGEDLTLVDGGGAAGGGRRGAAELALEDDGRAGGNNRRRGSSRARQLDGSGRTSEHLRLRKGDSSAEETSESETGELHFVDVVVIWMVTLDKI</sequence>
<feature type="compositionally biased region" description="Gly residues" evidence="1">
    <location>
        <begin position="148"/>
        <end position="158"/>
    </location>
</feature>
<protein>
    <submittedName>
        <fullName evidence="2">Uncharacterized protein</fullName>
    </submittedName>
</protein>
<proteinExistence type="predicted"/>
<evidence type="ECO:0000313" key="3">
    <source>
        <dbReference type="Proteomes" id="UP000184300"/>
    </source>
</evidence>
<organism evidence="2 3">
    <name type="scientific">Aspergillus glaucus CBS 516.65</name>
    <dbReference type="NCBI Taxonomy" id="1160497"/>
    <lineage>
        <taxon>Eukaryota</taxon>
        <taxon>Fungi</taxon>
        <taxon>Dikarya</taxon>
        <taxon>Ascomycota</taxon>
        <taxon>Pezizomycotina</taxon>
        <taxon>Eurotiomycetes</taxon>
        <taxon>Eurotiomycetidae</taxon>
        <taxon>Eurotiales</taxon>
        <taxon>Aspergillaceae</taxon>
        <taxon>Aspergillus</taxon>
        <taxon>Aspergillus subgen. Aspergillus</taxon>
    </lineage>
</organism>
<gene>
    <name evidence="2" type="ORF">ASPGLDRAFT_940186</name>
</gene>
<dbReference type="Proteomes" id="UP000184300">
    <property type="component" value="Unassembled WGS sequence"/>
</dbReference>
<evidence type="ECO:0000256" key="1">
    <source>
        <dbReference type="SAM" id="MobiDB-lite"/>
    </source>
</evidence>
<feature type="compositionally biased region" description="Basic and acidic residues" evidence="1">
    <location>
        <begin position="192"/>
        <end position="203"/>
    </location>
</feature>
<dbReference type="GeneID" id="34466814"/>
<feature type="compositionally biased region" description="Basic and acidic residues" evidence="1">
    <location>
        <begin position="26"/>
        <end position="63"/>
    </location>
</feature>
<feature type="compositionally biased region" description="Acidic residues" evidence="1">
    <location>
        <begin position="204"/>
        <end position="213"/>
    </location>
</feature>
<dbReference type="RefSeq" id="XP_022396451.1">
    <property type="nucleotide sequence ID" value="XM_022550554.1"/>
</dbReference>
<dbReference type="AlphaFoldDB" id="A0A1L9V758"/>
<evidence type="ECO:0000313" key="2">
    <source>
        <dbReference type="EMBL" id="OJJ79753.1"/>
    </source>
</evidence>
<name>A0A1L9V758_ASPGL</name>
<dbReference type="VEuPathDB" id="FungiDB:ASPGLDRAFT_940186"/>
<reference evidence="3" key="1">
    <citation type="journal article" date="2017" name="Genome Biol.">
        <title>Comparative genomics reveals high biological diversity and specific adaptations in the industrially and medically important fungal genus Aspergillus.</title>
        <authorList>
            <person name="de Vries R.P."/>
            <person name="Riley R."/>
            <person name="Wiebenga A."/>
            <person name="Aguilar-Osorio G."/>
            <person name="Amillis S."/>
            <person name="Uchima C.A."/>
            <person name="Anderluh G."/>
            <person name="Asadollahi M."/>
            <person name="Askin M."/>
            <person name="Barry K."/>
            <person name="Battaglia E."/>
            <person name="Bayram O."/>
            <person name="Benocci T."/>
            <person name="Braus-Stromeyer S.A."/>
            <person name="Caldana C."/>
            <person name="Canovas D."/>
            <person name="Cerqueira G.C."/>
            <person name="Chen F."/>
            <person name="Chen W."/>
            <person name="Choi C."/>
            <person name="Clum A."/>
            <person name="Dos Santos R.A."/>
            <person name="Damasio A.R."/>
            <person name="Diallinas G."/>
            <person name="Emri T."/>
            <person name="Fekete E."/>
            <person name="Flipphi M."/>
            <person name="Freyberg S."/>
            <person name="Gallo A."/>
            <person name="Gournas C."/>
            <person name="Habgood R."/>
            <person name="Hainaut M."/>
            <person name="Harispe M.L."/>
            <person name="Henrissat B."/>
            <person name="Hilden K.S."/>
            <person name="Hope R."/>
            <person name="Hossain A."/>
            <person name="Karabika E."/>
            <person name="Karaffa L."/>
            <person name="Karanyi Z."/>
            <person name="Krasevec N."/>
            <person name="Kuo A."/>
            <person name="Kusch H."/>
            <person name="LaButti K."/>
            <person name="Lagendijk E.L."/>
            <person name="Lapidus A."/>
            <person name="Levasseur A."/>
            <person name="Lindquist E."/>
            <person name="Lipzen A."/>
            <person name="Logrieco A.F."/>
            <person name="MacCabe A."/>
            <person name="Maekelae M.R."/>
            <person name="Malavazi I."/>
            <person name="Melin P."/>
            <person name="Meyer V."/>
            <person name="Mielnichuk N."/>
            <person name="Miskei M."/>
            <person name="Molnar A.P."/>
            <person name="Mule G."/>
            <person name="Ngan C.Y."/>
            <person name="Orejas M."/>
            <person name="Orosz E."/>
            <person name="Ouedraogo J.P."/>
            <person name="Overkamp K.M."/>
            <person name="Park H.-S."/>
            <person name="Perrone G."/>
            <person name="Piumi F."/>
            <person name="Punt P.J."/>
            <person name="Ram A.F."/>
            <person name="Ramon A."/>
            <person name="Rauscher S."/>
            <person name="Record E."/>
            <person name="Riano-Pachon D.M."/>
            <person name="Robert V."/>
            <person name="Roehrig J."/>
            <person name="Ruller R."/>
            <person name="Salamov A."/>
            <person name="Salih N.S."/>
            <person name="Samson R.A."/>
            <person name="Sandor E."/>
            <person name="Sanguinetti M."/>
            <person name="Schuetze T."/>
            <person name="Sepcic K."/>
            <person name="Shelest E."/>
            <person name="Sherlock G."/>
            <person name="Sophianopoulou V."/>
            <person name="Squina F.M."/>
            <person name="Sun H."/>
            <person name="Susca A."/>
            <person name="Todd R.B."/>
            <person name="Tsang A."/>
            <person name="Unkles S.E."/>
            <person name="van de Wiele N."/>
            <person name="van Rossen-Uffink D."/>
            <person name="Oliveira J.V."/>
            <person name="Vesth T.C."/>
            <person name="Visser J."/>
            <person name="Yu J.-H."/>
            <person name="Zhou M."/>
            <person name="Andersen M.R."/>
            <person name="Archer D.B."/>
            <person name="Baker S.E."/>
            <person name="Benoit I."/>
            <person name="Brakhage A.A."/>
            <person name="Braus G.H."/>
            <person name="Fischer R."/>
            <person name="Frisvad J.C."/>
            <person name="Goldman G.H."/>
            <person name="Houbraken J."/>
            <person name="Oakley B."/>
            <person name="Pocsi I."/>
            <person name="Scazzocchio C."/>
            <person name="Seiboth B."/>
            <person name="vanKuyk P.A."/>
            <person name="Wortman J."/>
            <person name="Dyer P.S."/>
            <person name="Grigoriev I.V."/>
        </authorList>
    </citation>
    <scope>NUCLEOTIDE SEQUENCE [LARGE SCALE GENOMIC DNA]</scope>
    <source>
        <strain evidence="3">CBS 516.65</strain>
    </source>
</reference>